<evidence type="ECO:0000256" key="1">
    <source>
        <dbReference type="SAM" id="MobiDB-lite"/>
    </source>
</evidence>
<feature type="region of interest" description="Disordered" evidence="1">
    <location>
        <begin position="43"/>
        <end position="66"/>
    </location>
</feature>
<protein>
    <submittedName>
        <fullName evidence="3">Uncharacterized protein</fullName>
    </submittedName>
</protein>
<sequence>MFRIDKNIVSKRLLRTALVVSVFLWTLSPPPLAHASLAVGRNRWRPSKRQQSTNEGPTVLSRQRISASVDNPSAVGGLEVKALDEKLKALEGDFSSSSLVYRLP</sequence>
<dbReference type="Proteomes" id="UP000887565">
    <property type="component" value="Unplaced"/>
</dbReference>
<organism evidence="2 3">
    <name type="scientific">Romanomermis culicivorax</name>
    <name type="common">Nematode worm</name>
    <dbReference type="NCBI Taxonomy" id="13658"/>
    <lineage>
        <taxon>Eukaryota</taxon>
        <taxon>Metazoa</taxon>
        <taxon>Ecdysozoa</taxon>
        <taxon>Nematoda</taxon>
        <taxon>Enoplea</taxon>
        <taxon>Dorylaimia</taxon>
        <taxon>Mermithida</taxon>
        <taxon>Mermithoidea</taxon>
        <taxon>Mermithidae</taxon>
        <taxon>Romanomermis</taxon>
    </lineage>
</organism>
<dbReference type="WBParaSite" id="nRc.2.0.1.t12513-RA">
    <property type="protein sequence ID" value="nRc.2.0.1.t12513-RA"/>
    <property type="gene ID" value="nRc.2.0.1.g12513"/>
</dbReference>
<evidence type="ECO:0000313" key="2">
    <source>
        <dbReference type="Proteomes" id="UP000887565"/>
    </source>
</evidence>
<feature type="compositionally biased region" description="Polar residues" evidence="1">
    <location>
        <begin position="49"/>
        <end position="66"/>
    </location>
</feature>
<accession>A0A915IFD7</accession>
<reference evidence="3" key="1">
    <citation type="submission" date="2022-11" db="UniProtKB">
        <authorList>
            <consortium name="WormBaseParasite"/>
        </authorList>
    </citation>
    <scope>IDENTIFICATION</scope>
</reference>
<dbReference type="AlphaFoldDB" id="A0A915IFD7"/>
<name>A0A915IFD7_ROMCU</name>
<evidence type="ECO:0000313" key="3">
    <source>
        <dbReference type="WBParaSite" id="nRc.2.0.1.t12513-RA"/>
    </source>
</evidence>
<proteinExistence type="predicted"/>
<keyword evidence="2" id="KW-1185">Reference proteome</keyword>